<name>A0A4P9WNI4_9FUNG</name>
<dbReference type="InterPro" id="IPR045179">
    <property type="entry name" value="YgfZ/GcvT"/>
</dbReference>
<dbReference type="SUPFAM" id="SSF103025">
    <property type="entry name" value="Folate-binding domain"/>
    <property type="match status" value="1"/>
</dbReference>
<sequence>MTPRMFRTAAMAGRIGRMQWGWRVVGAERGERRAELRRKVYGDRRKILPNPSPSLDNPNKDLNMNNPLRPPRLLSRFHHLLSPPKLLHRPLSTTAIPATSYLATINASNRLVAVPNRGIVRAEGRDAVKFLQGLVTNQMGRVENGGDPMLAAFLTPQVGRVGGGRRLLFNQLASDALHLQGRVLYDALIHPLAPTAFLLEVSAAAVAPLLVHLKKYVLRAKVSLADVSSEYTPWAAWGPGASVAGGGFAAGGVDPRGVGLGLRVLGVGDVKPAPFAAFNLATPEEYTLRRILNAVPEGMDDFHTGSSLPLESNLDFMSGGSLLDNGAEG</sequence>
<dbReference type="PANTHER" id="PTHR22602">
    <property type="entry name" value="TRANSFERASE CAF17, MITOCHONDRIAL-RELATED"/>
    <property type="match status" value="1"/>
</dbReference>
<gene>
    <name evidence="1" type="ORF">BDK51DRAFT_43202</name>
</gene>
<dbReference type="EMBL" id="KZ994686">
    <property type="protein sequence ID" value="RKO92326.1"/>
    <property type="molecule type" value="Genomic_DNA"/>
</dbReference>
<dbReference type="GO" id="GO:0016226">
    <property type="term" value="P:iron-sulfur cluster assembly"/>
    <property type="evidence" value="ECO:0007669"/>
    <property type="project" value="TreeGrafter"/>
</dbReference>
<dbReference type="PANTHER" id="PTHR22602:SF0">
    <property type="entry name" value="TRANSFERASE CAF17, MITOCHONDRIAL-RELATED"/>
    <property type="match status" value="1"/>
</dbReference>
<proteinExistence type="predicted"/>
<dbReference type="Gene3D" id="3.30.1360.120">
    <property type="entry name" value="Probable tRNA modification gtpase trme, domain 1"/>
    <property type="match status" value="2"/>
</dbReference>
<accession>A0A4P9WNI4</accession>
<dbReference type="GO" id="GO:0005759">
    <property type="term" value="C:mitochondrial matrix"/>
    <property type="evidence" value="ECO:0007669"/>
    <property type="project" value="TreeGrafter"/>
</dbReference>
<evidence type="ECO:0000313" key="2">
    <source>
        <dbReference type="Proteomes" id="UP000269721"/>
    </source>
</evidence>
<reference evidence="2" key="1">
    <citation type="journal article" date="2018" name="Nat. Microbiol.">
        <title>Leveraging single-cell genomics to expand the fungal tree of life.</title>
        <authorList>
            <person name="Ahrendt S.R."/>
            <person name="Quandt C.A."/>
            <person name="Ciobanu D."/>
            <person name="Clum A."/>
            <person name="Salamov A."/>
            <person name="Andreopoulos B."/>
            <person name="Cheng J.F."/>
            <person name="Woyke T."/>
            <person name="Pelin A."/>
            <person name="Henrissat B."/>
            <person name="Reynolds N.K."/>
            <person name="Benny G.L."/>
            <person name="Smith M.E."/>
            <person name="James T.Y."/>
            <person name="Grigoriev I.V."/>
        </authorList>
    </citation>
    <scope>NUCLEOTIDE SEQUENCE [LARGE SCALE GENOMIC DNA]</scope>
</reference>
<evidence type="ECO:0000313" key="1">
    <source>
        <dbReference type="EMBL" id="RKO92326.1"/>
    </source>
</evidence>
<protein>
    <recommendedName>
        <fullName evidence="3">Aminomethyltransferase folate-binding domain-containing protein</fullName>
    </recommendedName>
</protein>
<dbReference type="Proteomes" id="UP000269721">
    <property type="component" value="Unassembled WGS sequence"/>
</dbReference>
<keyword evidence="2" id="KW-1185">Reference proteome</keyword>
<evidence type="ECO:0008006" key="3">
    <source>
        <dbReference type="Google" id="ProtNLM"/>
    </source>
</evidence>
<organism evidence="1 2">
    <name type="scientific">Blyttiomyces helicus</name>
    <dbReference type="NCBI Taxonomy" id="388810"/>
    <lineage>
        <taxon>Eukaryota</taxon>
        <taxon>Fungi</taxon>
        <taxon>Fungi incertae sedis</taxon>
        <taxon>Chytridiomycota</taxon>
        <taxon>Chytridiomycota incertae sedis</taxon>
        <taxon>Chytridiomycetes</taxon>
        <taxon>Chytridiomycetes incertae sedis</taxon>
        <taxon>Blyttiomyces</taxon>
    </lineage>
</organism>
<dbReference type="OrthoDB" id="191995at2759"/>
<dbReference type="AlphaFoldDB" id="A0A4P9WNI4"/>
<dbReference type="InterPro" id="IPR027266">
    <property type="entry name" value="TrmE/GcvT-like"/>
</dbReference>